<dbReference type="Pfam" id="PF00392">
    <property type="entry name" value="GntR"/>
    <property type="match status" value="1"/>
</dbReference>
<evidence type="ECO:0000256" key="3">
    <source>
        <dbReference type="ARBA" id="ARBA00023163"/>
    </source>
</evidence>
<dbReference type="AlphaFoldDB" id="A0A7W8HAX7"/>
<evidence type="ECO:0000313" key="5">
    <source>
        <dbReference type="EMBL" id="MBB5265109.1"/>
    </source>
</evidence>
<dbReference type="CDD" id="cd07377">
    <property type="entry name" value="WHTH_GntR"/>
    <property type="match status" value="1"/>
</dbReference>
<dbReference type="InterPro" id="IPR008920">
    <property type="entry name" value="TF_FadR/GntR_C"/>
</dbReference>
<dbReference type="InterPro" id="IPR036390">
    <property type="entry name" value="WH_DNA-bd_sf"/>
</dbReference>
<dbReference type="PANTHER" id="PTHR43537:SF24">
    <property type="entry name" value="GLUCONATE OPERON TRANSCRIPTIONAL REPRESSOR"/>
    <property type="match status" value="1"/>
</dbReference>
<gene>
    <name evidence="5" type="ORF">HNP82_002248</name>
</gene>
<dbReference type="PROSITE" id="PS50949">
    <property type="entry name" value="HTH_GNTR"/>
    <property type="match status" value="1"/>
</dbReference>
<evidence type="ECO:0000256" key="1">
    <source>
        <dbReference type="ARBA" id="ARBA00023015"/>
    </source>
</evidence>
<dbReference type="Proteomes" id="UP000543642">
    <property type="component" value="Unassembled WGS sequence"/>
</dbReference>
<feature type="domain" description="HTH gntR-type" evidence="4">
    <location>
        <begin position="14"/>
        <end position="81"/>
    </location>
</feature>
<accession>A0A7W8HAX7</accession>
<dbReference type="InterPro" id="IPR036388">
    <property type="entry name" value="WH-like_DNA-bd_sf"/>
</dbReference>
<dbReference type="Gene3D" id="1.20.120.530">
    <property type="entry name" value="GntR ligand-binding domain-like"/>
    <property type="match status" value="1"/>
</dbReference>
<comment type="caution">
    <text evidence="5">The sequence shown here is derived from an EMBL/GenBank/DDBJ whole genome shotgun (WGS) entry which is preliminary data.</text>
</comment>
<keyword evidence="6" id="KW-1185">Reference proteome</keyword>
<dbReference type="EMBL" id="JACHFW010000009">
    <property type="protein sequence ID" value="MBB5265109.1"/>
    <property type="molecule type" value="Genomic_DNA"/>
</dbReference>
<dbReference type="GO" id="GO:0003700">
    <property type="term" value="F:DNA-binding transcription factor activity"/>
    <property type="evidence" value="ECO:0007669"/>
    <property type="project" value="InterPro"/>
</dbReference>
<dbReference type="Gene3D" id="1.10.10.10">
    <property type="entry name" value="Winged helix-like DNA-binding domain superfamily/Winged helix DNA-binding domain"/>
    <property type="match status" value="1"/>
</dbReference>
<keyword evidence="2 5" id="KW-0238">DNA-binding</keyword>
<sequence length="226" mass="26156">MTFSERAGEMGDAVSLRGKVFRQLRNDILSGKYKNNEELRENTIAKEYGVSRTPVREAIRQLELEGLCVTVPNKGAYVNSIKRKDVEDIYAIRGLLEGLCARWAAENMTEDQIEEAQEILFVTRYHLEHEHFEQLYQYDGKFHEVLYRGCASPILNHVLRDFHEYVQSVRQTALKDEKRATLCQEEHEAILKAIKDHDPDKAAQLASLHIQKAAKNMIHEKLNMDE</sequence>
<dbReference type="SUPFAM" id="SSF48008">
    <property type="entry name" value="GntR ligand-binding domain-like"/>
    <property type="match status" value="1"/>
</dbReference>
<keyword evidence="1" id="KW-0805">Transcription regulation</keyword>
<dbReference type="PANTHER" id="PTHR43537">
    <property type="entry name" value="TRANSCRIPTIONAL REGULATOR, GNTR FAMILY"/>
    <property type="match status" value="1"/>
</dbReference>
<dbReference type="RefSeq" id="WP_243164744.1">
    <property type="nucleotide sequence ID" value="NZ_JACHFW010000009.1"/>
</dbReference>
<proteinExistence type="predicted"/>
<evidence type="ECO:0000313" key="6">
    <source>
        <dbReference type="Proteomes" id="UP000543642"/>
    </source>
</evidence>
<dbReference type="GO" id="GO:0003677">
    <property type="term" value="F:DNA binding"/>
    <property type="evidence" value="ECO:0007669"/>
    <property type="project" value="UniProtKB-KW"/>
</dbReference>
<dbReference type="PRINTS" id="PR00035">
    <property type="entry name" value="HTHGNTR"/>
</dbReference>
<dbReference type="SMART" id="SM00895">
    <property type="entry name" value="FCD"/>
    <property type="match status" value="1"/>
</dbReference>
<organism evidence="5 6">
    <name type="scientific">Catenibacillus scindens</name>
    <dbReference type="NCBI Taxonomy" id="673271"/>
    <lineage>
        <taxon>Bacteria</taxon>
        <taxon>Bacillati</taxon>
        <taxon>Bacillota</taxon>
        <taxon>Clostridia</taxon>
        <taxon>Lachnospirales</taxon>
        <taxon>Lachnospiraceae</taxon>
        <taxon>Catenibacillus</taxon>
    </lineage>
</organism>
<dbReference type="SUPFAM" id="SSF46785">
    <property type="entry name" value="Winged helix' DNA-binding domain"/>
    <property type="match status" value="1"/>
</dbReference>
<keyword evidence="3" id="KW-0804">Transcription</keyword>
<reference evidence="5 6" key="1">
    <citation type="submission" date="2020-08" db="EMBL/GenBank/DDBJ databases">
        <title>Genomic Encyclopedia of Type Strains, Phase IV (KMG-IV): sequencing the most valuable type-strain genomes for metagenomic binning, comparative biology and taxonomic classification.</title>
        <authorList>
            <person name="Goeker M."/>
        </authorList>
    </citation>
    <scope>NUCLEOTIDE SEQUENCE [LARGE SCALE GENOMIC DNA]</scope>
    <source>
        <strain evidence="5 6">DSM 106146</strain>
    </source>
</reference>
<name>A0A7W8HAX7_9FIRM</name>
<dbReference type="InterPro" id="IPR011711">
    <property type="entry name" value="GntR_C"/>
</dbReference>
<protein>
    <submittedName>
        <fullName evidence="5">DNA-binding GntR family transcriptional regulator</fullName>
    </submittedName>
</protein>
<evidence type="ECO:0000259" key="4">
    <source>
        <dbReference type="PROSITE" id="PS50949"/>
    </source>
</evidence>
<dbReference type="SMART" id="SM00345">
    <property type="entry name" value="HTH_GNTR"/>
    <property type="match status" value="1"/>
</dbReference>
<dbReference type="InterPro" id="IPR000524">
    <property type="entry name" value="Tscrpt_reg_HTH_GntR"/>
</dbReference>
<evidence type="ECO:0000256" key="2">
    <source>
        <dbReference type="ARBA" id="ARBA00023125"/>
    </source>
</evidence>
<dbReference type="Pfam" id="PF07729">
    <property type="entry name" value="FCD"/>
    <property type="match status" value="1"/>
</dbReference>